<feature type="compositionally biased region" description="Basic and acidic residues" evidence="1">
    <location>
        <begin position="24"/>
        <end position="39"/>
    </location>
</feature>
<feature type="region of interest" description="Disordered" evidence="1">
    <location>
        <begin position="16"/>
        <end position="59"/>
    </location>
</feature>
<feature type="compositionally biased region" description="Basic and acidic residues" evidence="1">
    <location>
        <begin position="50"/>
        <end position="59"/>
    </location>
</feature>
<dbReference type="EMBL" id="CAJPIJ010000138">
    <property type="protein sequence ID" value="CAG1987017.1"/>
    <property type="molecule type" value="Genomic_DNA"/>
</dbReference>
<dbReference type="AlphaFoldDB" id="A0A4E9EH48"/>
<evidence type="ECO:0000313" key="3">
    <source>
        <dbReference type="EMBL" id="VIO62256.1"/>
    </source>
</evidence>
<accession>A0A4E9EH48</accession>
<name>A0A4E9EH48_GIBZA</name>
<sequence>MLKVRCNGVGCGCAYSGEGDGDGEERPTERSTQAEDKSRVPPISAVGKQTQDHLLYEGV</sequence>
<dbReference type="EMBL" id="CAAKMV010000161">
    <property type="protein sequence ID" value="VIO62256.1"/>
    <property type="molecule type" value="Genomic_DNA"/>
</dbReference>
<evidence type="ECO:0000256" key="1">
    <source>
        <dbReference type="SAM" id="MobiDB-lite"/>
    </source>
</evidence>
<proteinExistence type="predicted"/>
<protein>
    <submittedName>
        <fullName evidence="3">Uncharacterized protein</fullName>
    </submittedName>
</protein>
<evidence type="ECO:0000313" key="2">
    <source>
        <dbReference type="EMBL" id="CAG1987017.1"/>
    </source>
</evidence>
<dbReference type="Proteomes" id="UP000746612">
    <property type="component" value="Unassembled WGS sequence"/>
</dbReference>
<gene>
    <name evidence="3" type="ORF">FUG_LOCUS472463</name>
    <name evidence="2" type="ORF">MDCFG202_LOCUS292236</name>
</gene>
<reference evidence="2" key="2">
    <citation type="submission" date="2021-03" db="EMBL/GenBank/DDBJ databases">
        <authorList>
            <person name="Alouane T."/>
            <person name="Langin T."/>
            <person name="Bonhomme L."/>
        </authorList>
    </citation>
    <scope>NUCLEOTIDE SEQUENCE</scope>
    <source>
        <strain evidence="2">MDC_Fg202</strain>
    </source>
</reference>
<reference evidence="3" key="1">
    <citation type="submission" date="2019-04" db="EMBL/GenBank/DDBJ databases">
        <authorList>
            <person name="Melise S."/>
            <person name="Noan J."/>
            <person name="Okalmin O."/>
        </authorList>
    </citation>
    <scope>NUCLEOTIDE SEQUENCE</scope>
    <source>
        <strain evidence="3">FN9</strain>
    </source>
</reference>
<organism evidence="3">
    <name type="scientific">Gibberella zeae</name>
    <name type="common">Wheat head blight fungus</name>
    <name type="synonym">Fusarium graminearum</name>
    <dbReference type="NCBI Taxonomy" id="5518"/>
    <lineage>
        <taxon>Eukaryota</taxon>
        <taxon>Fungi</taxon>
        <taxon>Dikarya</taxon>
        <taxon>Ascomycota</taxon>
        <taxon>Pezizomycotina</taxon>
        <taxon>Sordariomycetes</taxon>
        <taxon>Hypocreomycetidae</taxon>
        <taxon>Hypocreales</taxon>
        <taxon>Nectriaceae</taxon>
        <taxon>Fusarium</taxon>
    </lineage>
</organism>